<keyword evidence="5" id="KW-1185">Reference proteome</keyword>
<keyword evidence="3" id="KW-1133">Transmembrane helix</keyword>
<dbReference type="InterPro" id="IPR005754">
    <property type="entry name" value="Sortase"/>
</dbReference>
<dbReference type="CDD" id="cd06166">
    <property type="entry name" value="Sortase_D_2"/>
    <property type="match status" value="1"/>
</dbReference>
<dbReference type="PROSITE" id="PS51257">
    <property type="entry name" value="PROKAR_LIPOPROTEIN"/>
    <property type="match status" value="1"/>
</dbReference>
<evidence type="ECO:0000256" key="3">
    <source>
        <dbReference type="SAM" id="Phobius"/>
    </source>
</evidence>
<dbReference type="InterPro" id="IPR042000">
    <property type="entry name" value="Sortase_D_2"/>
</dbReference>
<dbReference type="Proteomes" id="UP000184185">
    <property type="component" value="Unassembled WGS sequence"/>
</dbReference>
<keyword evidence="3" id="KW-0812">Transmembrane</keyword>
<sequence length="204" mass="22759">MFLVEEKSQMMMNKSFVKLITGIIFISIGCGLILMSLLFNVRQHLAQDKLISEFKESVSNEVSISEPTLENPAFEGDVLYNLRIPAIDSENPVREGVSKGVLADSLGHEPGTAYIGEQGNCVIAGHRNYTFGKFFNRLDEVAVGDYIYVDTRSGSYTYVVKEIKIVEPTEKSILSPTEETRLTLYTCTPIYVATHRLVIIAEPI</sequence>
<dbReference type="Gene3D" id="2.40.260.10">
    <property type="entry name" value="Sortase"/>
    <property type="match status" value="1"/>
</dbReference>
<evidence type="ECO:0000256" key="2">
    <source>
        <dbReference type="PIRSR" id="PIRSR605754-1"/>
    </source>
</evidence>
<feature type="transmembrane region" description="Helical" evidence="3">
    <location>
        <begin position="20"/>
        <end position="41"/>
    </location>
</feature>
<dbReference type="InterPro" id="IPR023365">
    <property type="entry name" value="Sortase_dom-sf"/>
</dbReference>
<evidence type="ECO:0000313" key="4">
    <source>
        <dbReference type="EMBL" id="SHI30296.1"/>
    </source>
</evidence>
<keyword evidence="1" id="KW-0378">Hydrolase</keyword>
<organism evidence="4 5">
    <name type="scientific">Pseudobutyrivibrio xylanivorans DSM 14809</name>
    <dbReference type="NCBI Taxonomy" id="1123012"/>
    <lineage>
        <taxon>Bacteria</taxon>
        <taxon>Bacillati</taxon>
        <taxon>Bacillota</taxon>
        <taxon>Clostridia</taxon>
        <taxon>Lachnospirales</taxon>
        <taxon>Lachnospiraceae</taxon>
        <taxon>Pseudobutyrivibrio</taxon>
    </lineage>
</organism>
<feature type="active site" description="Acyl-thioester intermediate" evidence="2">
    <location>
        <position position="187"/>
    </location>
</feature>
<evidence type="ECO:0000256" key="1">
    <source>
        <dbReference type="ARBA" id="ARBA00022801"/>
    </source>
</evidence>
<feature type="active site" description="Proton donor/acceptor" evidence="2">
    <location>
        <position position="126"/>
    </location>
</feature>
<dbReference type="EMBL" id="FQYQ01000001">
    <property type="protein sequence ID" value="SHI30296.1"/>
    <property type="molecule type" value="Genomic_DNA"/>
</dbReference>
<dbReference type="GO" id="GO:0016787">
    <property type="term" value="F:hydrolase activity"/>
    <property type="evidence" value="ECO:0007669"/>
    <property type="project" value="UniProtKB-KW"/>
</dbReference>
<reference evidence="4 5" key="1">
    <citation type="submission" date="2016-11" db="EMBL/GenBank/DDBJ databases">
        <authorList>
            <person name="Jaros S."/>
            <person name="Januszkiewicz K."/>
            <person name="Wedrychowicz H."/>
        </authorList>
    </citation>
    <scope>NUCLEOTIDE SEQUENCE [LARGE SCALE GENOMIC DNA]</scope>
    <source>
        <strain evidence="4 5">DSM 14809</strain>
    </source>
</reference>
<name>A0A1M6A1J6_PSEXY</name>
<evidence type="ECO:0000313" key="5">
    <source>
        <dbReference type="Proteomes" id="UP000184185"/>
    </source>
</evidence>
<dbReference type="NCBIfam" id="TIGR01076">
    <property type="entry name" value="sortase_fam"/>
    <property type="match status" value="1"/>
</dbReference>
<dbReference type="Pfam" id="PF04203">
    <property type="entry name" value="Sortase"/>
    <property type="match status" value="1"/>
</dbReference>
<gene>
    <name evidence="4" type="ORF">SAMN02745725_00054</name>
</gene>
<keyword evidence="3" id="KW-0472">Membrane</keyword>
<proteinExistence type="predicted"/>
<accession>A0A1M6A1J6</accession>
<dbReference type="SUPFAM" id="SSF63817">
    <property type="entry name" value="Sortase"/>
    <property type="match status" value="1"/>
</dbReference>
<dbReference type="AlphaFoldDB" id="A0A1M6A1J6"/>
<protein>
    <submittedName>
        <fullName evidence="4">Sortase A</fullName>
    </submittedName>
</protein>